<organism evidence="2">
    <name type="scientific">bioreactor metagenome</name>
    <dbReference type="NCBI Taxonomy" id="1076179"/>
    <lineage>
        <taxon>unclassified sequences</taxon>
        <taxon>metagenomes</taxon>
        <taxon>ecological metagenomes</taxon>
    </lineage>
</organism>
<dbReference type="Gene3D" id="2.60.40.1120">
    <property type="entry name" value="Carboxypeptidase-like, regulatory domain"/>
    <property type="match status" value="3"/>
</dbReference>
<dbReference type="SUPFAM" id="SSF49452">
    <property type="entry name" value="Starch-binding domain-like"/>
    <property type="match status" value="1"/>
</dbReference>
<gene>
    <name evidence="2" type="ORF">SDC9_15516</name>
</gene>
<comment type="caution">
    <text evidence="2">The sequence shown here is derived from an EMBL/GenBank/DDBJ whole genome shotgun (WGS) entry which is preliminary data.</text>
</comment>
<dbReference type="InterPro" id="IPR013784">
    <property type="entry name" value="Carb-bd-like_fold"/>
</dbReference>
<accession>A0A644TTI3</accession>
<feature type="transmembrane region" description="Helical" evidence="1">
    <location>
        <begin position="12"/>
        <end position="32"/>
    </location>
</feature>
<dbReference type="EMBL" id="VSSQ01000049">
    <property type="protein sequence ID" value="MPL69767.1"/>
    <property type="molecule type" value="Genomic_DNA"/>
</dbReference>
<dbReference type="GO" id="GO:0030246">
    <property type="term" value="F:carbohydrate binding"/>
    <property type="evidence" value="ECO:0007669"/>
    <property type="project" value="InterPro"/>
</dbReference>
<keyword evidence="1" id="KW-1133">Transmembrane helix</keyword>
<evidence type="ECO:0000256" key="1">
    <source>
        <dbReference type="SAM" id="Phobius"/>
    </source>
</evidence>
<keyword evidence="1" id="KW-0812">Transmembrane</keyword>
<protein>
    <recommendedName>
        <fullName evidence="3">Secretion system C-terminal sorting domain-containing protein</fullName>
    </recommendedName>
</protein>
<evidence type="ECO:0000313" key="2">
    <source>
        <dbReference type="EMBL" id="MPL69767.1"/>
    </source>
</evidence>
<keyword evidence="1" id="KW-0472">Membrane</keyword>
<dbReference type="NCBIfam" id="TIGR04183">
    <property type="entry name" value="Por_Secre_tail"/>
    <property type="match status" value="1"/>
</dbReference>
<dbReference type="AlphaFoldDB" id="A0A644TTI3"/>
<proteinExistence type="predicted"/>
<evidence type="ECO:0008006" key="3">
    <source>
        <dbReference type="Google" id="ProtNLM"/>
    </source>
</evidence>
<dbReference type="InterPro" id="IPR026444">
    <property type="entry name" value="Secre_tail"/>
</dbReference>
<reference evidence="2" key="1">
    <citation type="submission" date="2019-08" db="EMBL/GenBank/DDBJ databases">
        <authorList>
            <person name="Kucharzyk K."/>
            <person name="Murdoch R.W."/>
            <person name="Higgins S."/>
            <person name="Loffler F."/>
        </authorList>
    </citation>
    <scope>NUCLEOTIDE SEQUENCE</scope>
</reference>
<name>A0A644TTI3_9ZZZZ</name>
<sequence length="933" mass="100086">MIRSVRPAKYRLTLTAGLPDTACFVFNALFVIITSCLQMKKCTMMFLLVVILVISARGQWSDNPAINNAIALLTGEQAIPKIATCPNGDTYIGFFSNETGNYNVKLQRLDSQGNPLWADNGILISSHSSMTWLTDWDMAADISNHCILTWQDIRNGNNNTYAYRISPEGNFVWGADGIALSNNSAFNAAPKVVTTPAGNAVFAWTSDNVIIMQKISPAGAKQWGDNGITLSSANTMNWPQMLPVGSDDIILKYFEDSGPPNAPTRHVFAQRYNSSGNPVWAAPAVISDAGGISAWTQIFPFINDGSDGFYIAWHDDRDNNLMASVWVNHVDASGVVQFPANGVEASTAASFNHFYPYLACPPGSQDVYVFWNEMNGLQSMRGIFGQKLSATGTRQWGNNGMTFIPLSATTYTPLEVRNTPTDMIVLYEEGLSATTGMLKAMRIAADGSYVWPGEHVTISSVASSKVHTVINEFQDNQWIISWEDNRNGPADIYAQNLLLDGNLGFWDPQFGNIQGQVTLNGGTGNVTQVVIEAGNESTLPDPTGFYFLEVPTGTYTVTATLAGYYPGSVGNVVVLQDQTTSGVDFVLDPVPTTGYIQGIVSLDGGSGEITEAVVSTGGFSTNPDATGFYSLEAPVGVWDVEASLGGYTGQVRAGIVVNPGLITPGVDFTLTPAPTTGFAQGYVTIEGGYYIVTEATVSAGNQTTHPSANGFWFLELPVGSYNITATHSWTASVTVEDVEVQPGMSTTGIDFLLQPFRTDIIVKALDQHGNPVFPCAIQLTGPGQSYHTAMLTEDSVTIANAVYGNYHGTSINVPGGTVEADTLIDQSNNYLIFHYYITATSGQNTGFSLSVLPNPATDDSRIILKSGSAGDYTLRFYKATGEVVSAVTAGRKAAGTHEWPFSFISGNKRPGPGIYYLELNDGNSSATVKVLIP</sequence>